<dbReference type="PANTHER" id="PTHR11360:SF284">
    <property type="entry name" value="EG:103B4.3 PROTEIN-RELATED"/>
    <property type="match status" value="1"/>
</dbReference>
<feature type="transmembrane region" description="Helical" evidence="1">
    <location>
        <begin position="94"/>
        <end position="114"/>
    </location>
</feature>
<feature type="transmembrane region" description="Helical" evidence="1">
    <location>
        <begin position="218"/>
        <end position="235"/>
    </location>
</feature>
<dbReference type="InterPro" id="IPR050327">
    <property type="entry name" value="Proton-linked_MCT"/>
</dbReference>
<name>X0SV93_9ZZZZ</name>
<dbReference type="InterPro" id="IPR036259">
    <property type="entry name" value="MFS_trans_sf"/>
</dbReference>
<feature type="transmembrane region" description="Helical" evidence="1">
    <location>
        <begin position="241"/>
        <end position="261"/>
    </location>
</feature>
<keyword evidence="1" id="KW-0472">Membrane</keyword>
<sequence length="301" mass="32527">FGPRLIMAVTGSIFCLGLLLMSQMSAIWQLYLFYGVIVGIGLSSIDVIPLTTTARWFVKRRGMMTGIVKVGTGTGQLIIPLMTSIFIATYGWRISYIIVGALVFLLIISSSQLLRRDPGQRGLLPDGDAKTTVSDLHLPEVGVSLGEAALTRQFWMICVISLLIGCCAMTVVVHIVPHATDLGISSIAAAGILSTIGGVSMVGRLVTGIAIDRIGNKNLMIIFFLVLIASLLWVQVSKELWMLYVFAAVYAFAHGGFFTVISPMVAELFGISSHGVLFGRVTSAEPLEVRLVRSLRGMYLI</sequence>
<evidence type="ECO:0000313" key="3">
    <source>
        <dbReference type="EMBL" id="GAF84909.1"/>
    </source>
</evidence>
<dbReference type="PANTHER" id="PTHR11360">
    <property type="entry name" value="MONOCARBOXYLATE TRANSPORTER"/>
    <property type="match status" value="1"/>
</dbReference>
<dbReference type="Pfam" id="PF07690">
    <property type="entry name" value="MFS_1"/>
    <property type="match status" value="1"/>
</dbReference>
<dbReference type="GO" id="GO:0022857">
    <property type="term" value="F:transmembrane transporter activity"/>
    <property type="evidence" value="ECO:0007669"/>
    <property type="project" value="InterPro"/>
</dbReference>
<evidence type="ECO:0000256" key="1">
    <source>
        <dbReference type="SAM" id="Phobius"/>
    </source>
</evidence>
<dbReference type="InterPro" id="IPR020846">
    <property type="entry name" value="MFS_dom"/>
</dbReference>
<accession>X0SV93</accession>
<dbReference type="InterPro" id="IPR011701">
    <property type="entry name" value="MFS"/>
</dbReference>
<feature type="transmembrane region" description="Helical" evidence="1">
    <location>
        <begin position="5"/>
        <end position="25"/>
    </location>
</feature>
<dbReference type="EMBL" id="BARS01002400">
    <property type="protein sequence ID" value="GAF84909.1"/>
    <property type="molecule type" value="Genomic_DNA"/>
</dbReference>
<gene>
    <name evidence="3" type="ORF">S01H1_04556</name>
</gene>
<feature type="transmembrane region" description="Helical" evidence="1">
    <location>
        <begin position="182"/>
        <end position="206"/>
    </location>
</feature>
<dbReference type="PROSITE" id="PS50850">
    <property type="entry name" value="MFS"/>
    <property type="match status" value="1"/>
</dbReference>
<dbReference type="Gene3D" id="1.20.1250.20">
    <property type="entry name" value="MFS general substrate transporter like domains"/>
    <property type="match status" value="2"/>
</dbReference>
<feature type="transmembrane region" description="Helical" evidence="1">
    <location>
        <begin position="70"/>
        <end position="88"/>
    </location>
</feature>
<protein>
    <recommendedName>
        <fullName evidence="2">Major facilitator superfamily (MFS) profile domain-containing protein</fullName>
    </recommendedName>
</protein>
<proteinExistence type="predicted"/>
<keyword evidence="1" id="KW-0812">Transmembrane</keyword>
<feature type="domain" description="Major facilitator superfamily (MFS) profile" evidence="2">
    <location>
        <begin position="1"/>
        <end position="301"/>
    </location>
</feature>
<feature type="non-terminal residue" evidence="3">
    <location>
        <position position="1"/>
    </location>
</feature>
<comment type="caution">
    <text evidence="3">The sequence shown here is derived from an EMBL/GenBank/DDBJ whole genome shotgun (WGS) entry which is preliminary data.</text>
</comment>
<evidence type="ECO:0000259" key="2">
    <source>
        <dbReference type="PROSITE" id="PS50850"/>
    </source>
</evidence>
<dbReference type="AlphaFoldDB" id="X0SV93"/>
<keyword evidence="1" id="KW-1133">Transmembrane helix</keyword>
<dbReference type="SUPFAM" id="SSF103473">
    <property type="entry name" value="MFS general substrate transporter"/>
    <property type="match status" value="1"/>
</dbReference>
<reference evidence="3" key="1">
    <citation type="journal article" date="2014" name="Front. Microbiol.">
        <title>High frequency of phylogenetically diverse reductive dehalogenase-homologous genes in deep subseafloor sedimentary metagenomes.</title>
        <authorList>
            <person name="Kawai M."/>
            <person name="Futagami T."/>
            <person name="Toyoda A."/>
            <person name="Takaki Y."/>
            <person name="Nishi S."/>
            <person name="Hori S."/>
            <person name="Arai W."/>
            <person name="Tsubouchi T."/>
            <person name="Morono Y."/>
            <person name="Uchiyama I."/>
            <person name="Ito T."/>
            <person name="Fujiyama A."/>
            <person name="Inagaki F."/>
            <person name="Takami H."/>
        </authorList>
    </citation>
    <scope>NUCLEOTIDE SEQUENCE</scope>
    <source>
        <strain evidence="3">Expedition CK06-06</strain>
    </source>
</reference>
<feature type="transmembrane region" description="Helical" evidence="1">
    <location>
        <begin position="31"/>
        <end position="58"/>
    </location>
</feature>
<organism evidence="3">
    <name type="scientific">marine sediment metagenome</name>
    <dbReference type="NCBI Taxonomy" id="412755"/>
    <lineage>
        <taxon>unclassified sequences</taxon>
        <taxon>metagenomes</taxon>
        <taxon>ecological metagenomes</taxon>
    </lineage>
</organism>
<feature type="transmembrane region" description="Helical" evidence="1">
    <location>
        <begin position="154"/>
        <end position="176"/>
    </location>
</feature>